<dbReference type="PROSITE" id="PS50176">
    <property type="entry name" value="ARM_REPEAT"/>
    <property type="match status" value="1"/>
</dbReference>
<gene>
    <name evidence="4" type="ORF">RJ641_015100</name>
</gene>
<evidence type="ECO:0000313" key="4">
    <source>
        <dbReference type="EMBL" id="KAK6919196.1"/>
    </source>
</evidence>
<keyword evidence="2" id="KW-0833">Ubl conjugation pathway</keyword>
<dbReference type="InterPro" id="IPR000225">
    <property type="entry name" value="Armadillo"/>
</dbReference>
<dbReference type="PANTHER" id="PTHR23315:SF256">
    <property type="entry name" value="ARM REPEAT SUPERFAMILY PROTEIN"/>
    <property type="match status" value="1"/>
</dbReference>
<dbReference type="Proteomes" id="UP001370490">
    <property type="component" value="Unassembled WGS sequence"/>
</dbReference>
<keyword evidence="1" id="KW-0677">Repeat</keyword>
<dbReference type="Gene3D" id="1.25.10.10">
    <property type="entry name" value="Leucine-rich Repeat Variant"/>
    <property type="match status" value="1"/>
</dbReference>
<name>A0AAN8UX30_9MAGN</name>
<protein>
    <submittedName>
        <fullName evidence="4">Uncharacterized protein</fullName>
    </submittedName>
</protein>
<dbReference type="AlphaFoldDB" id="A0AAN8UX30"/>
<evidence type="ECO:0000256" key="3">
    <source>
        <dbReference type="PROSITE-ProRule" id="PRU00259"/>
    </source>
</evidence>
<proteinExistence type="predicted"/>
<dbReference type="InterPro" id="IPR016024">
    <property type="entry name" value="ARM-type_fold"/>
</dbReference>
<dbReference type="EMBL" id="JBAMMX010000021">
    <property type="protein sequence ID" value="KAK6919196.1"/>
    <property type="molecule type" value="Genomic_DNA"/>
</dbReference>
<evidence type="ECO:0000313" key="5">
    <source>
        <dbReference type="Proteomes" id="UP001370490"/>
    </source>
</evidence>
<reference evidence="4 5" key="1">
    <citation type="submission" date="2023-12" db="EMBL/GenBank/DDBJ databases">
        <title>A high-quality genome assembly for Dillenia turbinata (Dilleniales).</title>
        <authorList>
            <person name="Chanderbali A."/>
        </authorList>
    </citation>
    <scope>NUCLEOTIDE SEQUENCE [LARGE SCALE GENOMIC DNA]</scope>
    <source>
        <strain evidence="4">LSX21</strain>
        <tissue evidence="4">Leaf</tissue>
    </source>
</reference>
<evidence type="ECO:0000256" key="1">
    <source>
        <dbReference type="ARBA" id="ARBA00022737"/>
    </source>
</evidence>
<organism evidence="4 5">
    <name type="scientific">Dillenia turbinata</name>
    <dbReference type="NCBI Taxonomy" id="194707"/>
    <lineage>
        <taxon>Eukaryota</taxon>
        <taxon>Viridiplantae</taxon>
        <taxon>Streptophyta</taxon>
        <taxon>Embryophyta</taxon>
        <taxon>Tracheophyta</taxon>
        <taxon>Spermatophyta</taxon>
        <taxon>Magnoliopsida</taxon>
        <taxon>eudicotyledons</taxon>
        <taxon>Gunneridae</taxon>
        <taxon>Pentapetalae</taxon>
        <taxon>Dilleniales</taxon>
        <taxon>Dilleniaceae</taxon>
        <taxon>Dillenia</taxon>
    </lineage>
</organism>
<keyword evidence="5" id="KW-1185">Reference proteome</keyword>
<comment type="caution">
    <text evidence="4">The sequence shown here is derived from an EMBL/GenBank/DDBJ whole genome shotgun (WGS) entry which is preliminary data.</text>
</comment>
<accession>A0AAN8UX30</accession>
<feature type="repeat" description="ARM" evidence="3">
    <location>
        <begin position="74"/>
        <end position="116"/>
    </location>
</feature>
<evidence type="ECO:0000256" key="2">
    <source>
        <dbReference type="ARBA" id="ARBA00022786"/>
    </source>
</evidence>
<dbReference type="InterPro" id="IPR011989">
    <property type="entry name" value="ARM-like"/>
</dbReference>
<dbReference type="PANTHER" id="PTHR23315">
    <property type="entry name" value="U BOX DOMAIN-CONTAINING"/>
    <property type="match status" value="1"/>
</dbReference>
<sequence length="216" mass="22823">MVRQKKAIAVGSLMERVAEKLIKGDVESQIEAAKDIRRVVRSSCSSSSSSVNLELSGLKFMDMAVSVPTIAASGAAPLVVQILSSGNVQGKADAVTALYNLSTCSENSAEILDATAILSLINLLRVQEIFQLGLCSHFVGVAMVNTGNSSLERVQSQVCCDLTAEGTPRGQGRDRILLDLIRDSPKEKKLAASVLEKIAYDIAAQVCGAQRAAETA</sequence>
<dbReference type="SUPFAM" id="SSF48371">
    <property type="entry name" value="ARM repeat"/>
    <property type="match status" value="1"/>
</dbReference>